<geneLocation type="plasmid" evidence="1">
    <name>1</name>
</geneLocation>
<accession>A0A679JJ78</accession>
<organism evidence="1">
    <name type="scientific">Methylobacterium bullatum</name>
    <dbReference type="NCBI Taxonomy" id="570505"/>
    <lineage>
        <taxon>Bacteria</taxon>
        <taxon>Pseudomonadati</taxon>
        <taxon>Pseudomonadota</taxon>
        <taxon>Alphaproteobacteria</taxon>
        <taxon>Hyphomicrobiales</taxon>
        <taxon>Methylobacteriaceae</taxon>
        <taxon>Methylobacterium</taxon>
    </lineage>
</organism>
<gene>
    <name evidence="1" type="ORF">MBLL_00029</name>
</gene>
<sequence length="221" mass="23113">MGSVETDQTSARLTDGKFRRFYAAYSMRARKLGKRWRKADQPAFKPGSVGPGSELPDVAAIPLGRSLPNASSNQPGRRAWREGLPRPVGPSVSPLFGFAPGGVCRAVRVAASAVRSYRTLSPLPCMKQGGLLSVALSLGSPPPDVIRHRLSMEPGLSSPVRTGAAARPTDPARMCAAIAPEVKEPDAHPGAMAGFCSTACSTIQAALAHPMGHARRGGPPT</sequence>
<name>A0A679JJ78_9HYPH</name>
<dbReference type="AlphaFoldDB" id="A0A679JJ78"/>
<proteinExistence type="predicted"/>
<protein>
    <submittedName>
        <fullName evidence="1">Uncharacterized protein</fullName>
    </submittedName>
</protein>
<evidence type="ECO:0000313" key="1">
    <source>
        <dbReference type="EMBL" id="CAA2136310.1"/>
    </source>
</evidence>
<dbReference type="AntiFam" id="ANF00041">
    <property type="entry name" value="Antisense to RNaseP"/>
</dbReference>
<keyword evidence="1" id="KW-0614">Plasmid</keyword>
<dbReference type="EMBL" id="LR743510">
    <property type="protein sequence ID" value="CAA2136310.1"/>
    <property type="molecule type" value="Genomic_DNA"/>
</dbReference>
<reference evidence="1" key="1">
    <citation type="submission" date="2019-12" db="EMBL/GenBank/DDBJ databases">
        <authorList>
            <person name="Cremers G."/>
        </authorList>
    </citation>
    <scope>NUCLEOTIDE SEQUENCE</scope>
    <source>
        <strain evidence="1">Mbul2</strain>
        <plasmid evidence="1">1</plasmid>
    </source>
</reference>